<evidence type="ECO:0000313" key="1">
    <source>
        <dbReference type="EMBL" id="KIY22918.1"/>
    </source>
</evidence>
<evidence type="ECO:0000313" key="2">
    <source>
        <dbReference type="Proteomes" id="UP000032512"/>
    </source>
</evidence>
<dbReference type="PATRIC" id="fig|285983.3.peg.3702"/>
<gene>
    <name evidence="1" type="ORF">UB32_05735</name>
</gene>
<proteinExistence type="predicted"/>
<dbReference type="SUPFAM" id="SSF81593">
    <property type="entry name" value="Nucleotidyltransferase substrate binding subunit/domain"/>
    <property type="match status" value="1"/>
</dbReference>
<reference evidence="1 2" key="1">
    <citation type="submission" date="2015-01" db="EMBL/GenBank/DDBJ databases">
        <title>Draft genome sequences of the supercritical CO2 tolerant bacteria Bacillus subterraneus MITOT1 and Bacillus cereus MIT0214.</title>
        <authorList>
            <person name="Peet K.C."/>
            <person name="Thompson J.R."/>
        </authorList>
    </citation>
    <scope>NUCLEOTIDE SEQUENCE [LARGE SCALE GENOMIC DNA]</scope>
    <source>
        <strain evidence="1 2">MITOT1</strain>
    </source>
</reference>
<dbReference type="InterPro" id="IPR010235">
    <property type="entry name" value="HepT"/>
</dbReference>
<dbReference type="EMBL" id="JXIQ01000032">
    <property type="protein sequence ID" value="KIY22918.1"/>
    <property type="molecule type" value="Genomic_DNA"/>
</dbReference>
<comment type="caution">
    <text evidence="1">The sequence shown here is derived from an EMBL/GenBank/DDBJ whole genome shotgun (WGS) entry which is preliminary data.</text>
</comment>
<sequence>MDQMNDVRWKQRFENFEKSFKLLEKYSNEPISTELERAGIIHFFETTFELAWKVIKDYLEAEGYAAKSQRESIKQAFQVEIIEDGHLWMDALSKRNLSAHTYDQELAENLVKEIQEKFQPLLRKLYEKFLKEI</sequence>
<dbReference type="AlphaFoldDB" id="A0A0D6ZEA4"/>
<dbReference type="Gene3D" id="1.20.120.330">
    <property type="entry name" value="Nucleotidyltransferases domain 2"/>
    <property type="match status" value="1"/>
</dbReference>
<dbReference type="GO" id="GO:0016740">
    <property type="term" value="F:transferase activity"/>
    <property type="evidence" value="ECO:0007669"/>
    <property type="project" value="UniProtKB-KW"/>
</dbReference>
<organism evidence="1 2">
    <name type="scientific">Mesobacillus subterraneus</name>
    <dbReference type="NCBI Taxonomy" id="285983"/>
    <lineage>
        <taxon>Bacteria</taxon>
        <taxon>Bacillati</taxon>
        <taxon>Bacillota</taxon>
        <taxon>Bacilli</taxon>
        <taxon>Bacillales</taxon>
        <taxon>Bacillaceae</taxon>
        <taxon>Mesobacillus</taxon>
    </lineage>
</organism>
<dbReference type="NCBIfam" id="TIGR01987">
    <property type="entry name" value="HI0074"/>
    <property type="match status" value="1"/>
</dbReference>
<keyword evidence="2" id="KW-1185">Reference proteome</keyword>
<dbReference type="Proteomes" id="UP000032512">
    <property type="component" value="Unassembled WGS sequence"/>
</dbReference>
<dbReference type="OrthoDB" id="9810452at2"/>
<protein>
    <submittedName>
        <fullName evidence="1">Nucleotidyltransferase</fullName>
    </submittedName>
</protein>
<dbReference type="RefSeq" id="WP_044392001.1">
    <property type="nucleotide sequence ID" value="NZ_JXIQ01000032.1"/>
</dbReference>
<keyword evidence="1" id="KW-0808">Transferase</keyword>
<name>A0A0D6ZEA4_9BACI</name>
<dbReference type="Pfam" id="PF08780">
    <property type="entry name" value="NTase_sub_bind"/>
    <property type="match status" value="1"/>
</dbReference>
<accession>A0A0D6ZEA4</accession>